<sequence length="366" mass="38557">MMRSEHCAEEVRARDGMHGVAALRWLEIAQASLATVLFAVVIVRGIGAILAPPASGAEATSLAITLGAAALLGAVLGALAVRTRFGHETMRESRDHAEAFSPAGHPYRESAPIGASPARAPRRTWVGLGVATVLASCALGAGLVALDGLPAEAPHKWLFLEAVPSPLAIGFAASPTTGNAWTLEDSALGTGGRLLVVHASDDPRQAMLVATAGGGRNLHLHVRCRTSLGGCGVALRYHSDNDLLRVMVDPATCTVSATSTERGHERLLGQSTTQCSPDSWHDLSVEDRDDVLRVVWNGRRAFSADAPRTSEGQRVGLWASASGVASFDELDSQPLLAMSPLRGLLHARASRTDGPWFAEARREDSR</sequence>
<keyword evidence="1" id="KW-0472">Membrane</keyword>
<dbReference type="Proteomes" id="UP000064967">
    <property type="component" value="Chromosome"/>
</dbReference>
<dbReference type="Gene3D" id="2.60.120.560">
    <property type="entry name" value="Exo-inulinase, domain 1"/>
    <property type="match status" value="1"/>
</dbReference>
<evidence type="ECO:0000313" key="3">
    <source>
        <dbReference type="Proteomes" id="UP000064967"/>
    </source>
</evidence>
<accession>A0A0K1QC51</accession>
<dbReference type="EMBL" id="CP012333">
    <property type="protein sequence ID" value="AKV03361.1"/>
    <property type="molecule type" value="Genomic_DNA"/>
</dbReference>
<dbReference type="STRING" id="1391654.AKJ09_10024"/>
<evidence type="ECO:0000313" key="2">
    <source>
        <dbReference type="EMBL" id="AKV03361.1"/>
    </source>
</evidence>
<feature type="transmembrane region" description="Helical" evidence="1">
    <location>
        <begin position="62"/>
        <end position="81"/>
    </location>
</feature>
<evidence type="ECO:0000256" key="1">
    <source>
        <dbReference type="SAM" id="Phobius"/>
    </source>
</evidence>
<keyword evidence="1" id="KW-0812">Transmembrane</keyword>
<keyword evidence="1" id="KW-1133">Transmembrane helix</keyword>
<dbReference type="KEGG" id="llu:AKJ09_10024"/>
<feature type="transmembrane region" description="Helical" evidence="1">
    <location>
        <begin position="21"/>
        <end position="50"/>
    </location>
</feature>
<dbReference type="AlphaFoldDB" id="A0A0K1QC51"/>
<organism evidence="2 3">
    <name type="scientific">Labilithrix luteola</name>
    <dbReference type="NCBI Taxonomy" id="1391654"/>
    <lineage>
        <taxon>Bacteria</taxon>
        <taxon>Pseudomonadati</taxon>
        <taxon>Myxococcota</taxon>
        <taxon>Polyangia</taxon>
        <taxon>Polyangiales</taxon>
        <taxon>Labilitrichaceae</taxon>
        <taxon>Labilithrix</taxon>
    </lineage>
</organism>
<proteinExistence type="predicted"/>
<name>A0A0K1QC51_9BACT</name>
<reference evidence="2 3" key="1">
    <citation type="submission" date="2015-08" db="EMBL/GenBank/DDBJ databases">
        <authorList>
            <person name="Babu N.S."/>
            <person name="Beckwith C.J."/>
            <person name="Beseler K.G."/>
            <person name="Brison A."/>
            <person name="Carone J.V."/>
            <person name="Caskin T.P."/>
            <person name="Diamond M."/>
            <person name="Durham M.E."/>
            <person name="Foxe J.M."/>
            <person name="Go M."/>
            <person name="Henderson B.A."/>
            <person name="Jones I.B."/>
            <person name="McGettigan J.A."/>
            <person name="Micheletti S.J."/>
            <person name="Nasrallah M.E."/>
            <person name="Ortiz D."/>
            <person name="Piller C.R."/>
            <person name="Privatt S.R."/>
            <person name="Schneider S.L."/>
            <person name="Sharp S."/>
            <person name="Smith T.C."/>
            <person name="Stanton J.D."/>
            <person name="Ullery H.E."/>
            <person name="Wilson R.J."/>
            <person name="Serrano M.G."/>
            <person name="Buck G."/>
            <person name="Lee V."/>
            <person name="Wang Y."/>
            <person name="Carvalho R."/>
            <person name="Voegtly L."/>
            <person name="Shi R."/>
            <person name="Duckworth R."/>
            <person name="Johnson A."/>
            <person name="Loviza R."/>
            <person name="Walstead R."/>
            <person name="Shah Z."/>
            <person name="Kiflezghi M."/>
            <person name="Wade K."/>
            <person name="Ball S.L."/>
            <person name="Bradley K.W."/>
            <person name="Asai D.J."/>
            <person name="Bowman C.A."/>
            <person name="Russell D.A."/>
            <person name="Pope W.H."/>
            <person name="Jacobs-Sera D."/>
            <person name="Hendrix R.W."/>
            <person name="Hatfull G.F."/>
        </authorList>
    </citation>
    <scope>NUCLEOTIDE SEQUENCE [LARGE SCALE GENOMIC DNA]</scope>
    <source>
        <strain evidence="2 3">DSM 27648</strain>
    </source>
</reference>
<keyword evidence="3" id="KW-1185">Reference proteome</keyword>
<gene>
    <name evidence="2" type="ORF">AKJ09_10024</name>
</gene>
<feature type="transmembrane region" description="Helical" evidence="1">
    <location>
        <begin position="125"/>
        <end position="146"/>
    </location>
</feature>
<dbReference type="RefSeq" id="WP_146654147.1">
    <property type="nucleotide sequence ID" value="NZ_CP012333.1"/>
</dbReference>
<protein>
    <submittedName>
        <fullName evidence="2">Uncharacterized protein</fullName>
    </submittedName>
</protein>